<feature type="region of interest" description="Disordered" evidence="1">
    <location>
        <begin position="213"/>
        <end position="257"/>
    </location>
</feature>
<keyword evidence="3" id="KW-1185">Reference proteome</keyword>
<feature type="compositionally biased region" description="Low complexity" evidence="1">
    <location>
        <begin position="234"/>
        <end position="243"/>
    </location>
</feature>
<gene>
    <name evidence="2" type="ORF">ACG5V6_25575</name>
</gene>
<evidence type="ECO:0000313" key="3">
    <source>
        <dbReference type="Proteomes" id="UP001607069"/>
    </source>
</evidence>
<dbReference type="Proteomes" id="UP001607069">
    <property type="component" value="Unassembled WGS sequence"/>
</dbReference>
<proteinExistence type="predicted"/>
<comment type="caution">
    <text evidence="2">The sequence shown here is derived from an EMBL/GenBank/DDBJ whole genome shotgun (WGS) entry which is preliminary data.</text>
</comment>
<dbReference type="RefSeq" id="WP_279950327.1">
    <property type="nucleotide sequence ID" value="NZ_BAABEN010000005.1"/>
</dbReference>
<organism evidence="2 3">
    <name type="scientific">Streptomyces chitinivorans</name>
    <dbReference type="NCBI Taxonomy" id="1257027"/>
    <lineage>
        <taxon>Bacteria</taxon>
        <taxon>Bacillati</taxon>
        <taxon>Actinomycetota</taxon>
        <taxon>Actinomycetes</taxon>
        <taxon>Kitasatosporales</taxon>
        <taxon>Streptomycetaceae</taxon>
        <taxon>Streptomyces</taxon>
    </lineage>
</organism>
<evidence type="ECO:0000313" key="2">
    <source>
        <dbReference type="EMBL" id="MFH0251573.1"/>
    </source>
</evidence>
<dbReference type="EMBL" id="JBIHMK010000147">
    <property type="protein sequence ID" value="MFH0251573.1"/>
    <property type="molecule type" value="Genomic_DNA"/>
</dbReference>
<accession>A0ABW7I083</accession>
<reference evidence="2 3" key="1">
    <citation type="submission" date="2024-10" db="EMBL/GenBank/DDBJ databases">
        <authorList>
            <person name="Cho J.-C."/>
        </authorList>
    </citation>
    <scope>NUCLEOTIDE SEQUENCE [LARGE SCALE GENOMIC DNA]</scope>
    <source>
        <strain evidence="2 3">KCTC29696</strain>
    </source>
</reference>
<evidence type="ECO:0000256" key="1">
    <source>
        <dbReference type="SAM" id="MobiDB-lite"/>
    </source>
</evidence>
<protein>
    <submittedName>
        <fullName evidence="2">Transcriptional regulator</fullName>
    </submittedName>
</protein>
<name>A0ABW7I083_9ACTN</name>
<sequence>MRAALSPMLGHLAARRATGALLRGNGTLYLRDGEIVHAESPVSPGLEVLLTLGGRLPAEGWREAVERAGARRQVARFLVDNGRLTRGELEVYHLGALYDAAFFALAPGSGPARFRSGLSHWLGPVRPVPAQDLQREVLRRRRLLEDLWPHPEVDTAPVFRNRRTALPAPTRRQRALLELADGTRTPADIARRLGRPAFHVLIDVRRLAAAGHIRTPEPGRESPSGAPEPPASPASPESGDVPVPHLPPSPVSAVRLPEVSTDPDIALLLRIRDALEARL</sequence>